<dbReference type="InterPro" id="IPR036162">
    <property type="entry name" value="Resolvase-like_N_sf"/>
</dbReference>
<dbReference type="GO" id="GO:0000150">
    <property type="term" value="F:DNA strand exchange activity"/>
    <property type="evidence" value="ECO:0007669"/>
    <property type="project" value="InterPro"/>
</dbReference>
<feature type="domain" description="Resolvase/invertase-type recombinase catalytic" evidence="2">
    <location>
        <begin position="3"/>
        <end position="152"/>
    </location>
</feature>
<dbReference type="GO" id="GO:0003677">
    <property type="term" value="F:DNA binding"/>
    <property type="evidence" value="ECO:0007669"/>
    <property type="project" value="InterPro"/>
</dbReference>
<dbReference type="EMBL" id="PDYG01000074">
    <property type="protein sequence ID" value="PHU37149.1"/>
    <property type="molecule type" value="Genomic_DNA"/>
</dbReference>
<dbReference type="InterPro" id="IPR038109">
    <property type="entry name" value="DNA_bind_recomb_sf"/>
</dbReference>
<comment type="caution">
    <text evidence="4">The sequence shown here is derived from an EMBL/GenBank/DDBJ whole genome shotgun (WGS) entry which is preliminary data.</text>
</comment>
<dbReference type="InterPro" id="IPR006119">
    <property type="entry name" value="Resolv_N"/>
</dbReference>
<accession>A0A2G3E1N7</accession>
<evidence type="ECO:0000259" key="3">
    <source>
        <dbReference type="PROSITE" id="PS51737"/>
    </source>
</evidence>
<dbReference type="PANTHER" id="PTHR30461:SF23">
    <property type="entry name" value="DNA RECOMBINASE-RELATED"/>
    <property type="match status" value="1"/>
</dbReference>
<reference evidence="4 5" key="1">
    <citation type="submission" date="2017-10" db="EMBL/GenBank/DDBJ databases">
        <title>Resolving the taxonomy of Roseburia spp., Eubacterium rectale and Agathobacter spp. through phylogenomic analysis.</title>
        <authorList>
            <person name="Sheridan P.O."/>
            <person name="Walker A.W."/>
            <person name="Duncan S.H."/>
            <person name="Scott K.P."/>
            <person name="Toole P.W.O."/>
            <person name="Luis P."/>
            <person name="Flint H.J."/>
        </authorList>
    </citation>
    <scope>NUCLEOTIDE SEQUENCE [LARGE SCALE GENOMIC DNA]</scope>
    <source>
        <strain evidence="4 5">JK623</strain>
    </source>
</reference>
<protein>
    <submittedName>
        <fullName evidence="4">Recombinase family protein</fullName>
    </submittedName>
</protein>
<feature type="coiled-coil region" evidence="1">
    <location>
        <begin position="384"/>
        <end position="418"/>
    </location>
</feature>
<dbReference type="InterPro" id="IPR050639">
    <property type="entry name" value="SSR_resolvase"/>
</dbReference>
<keyword evidence="1" id="KW-0175">Coiled coil</keyword>
<dbReference type="PANTHER" id="PTHR30461">
    <property type="entry name" value="DNA-INVERTASE FROM LAMBDOID PROPHAGE"/>
    <property type="match status" value="1"/>
</dbReference>
<dbReference type="SMART" id="SM00857">
    <property type="entry name" value="Resolvase"/>
    <property type="match status" value="1"/>
</dbReference>
<dbReference type="Pfam" id="PF13408">
    <property type="entry name" value="Zn_ribbon_recom"/>
    <property type="match status" value="1"/>
</dbReference>
<gene>
    <name evidence="4" type="ORF">CSX02_09030</name>
</gene>
<dbReference type="Pfam" id="PF00239">
    <property type="entry name" value="Resolvase"/>
    <property type="match status" value="1"/>
</dbReference>
<name>A0A2G3E1N7_9FIRM</name>
<dbReference type="Gene3D" id="3.90.1750.20">
    <property type="entry name" value="Putative Large Serine Recombinase, Chain B, Domain 2"/>
    <property type="match status" value="1"/>
</dbReference>
<dbReference type="CDD" id="cd00338">
    <property type="entry name" value="Ser_Recombinase"/>
    <property type="match status" value="1"/>
</dbReference>
<dbReference type="AlphaFoldDB" id="A0A2G3E1N7"/>
<feature type="domain" description="Recombinase" evidence="3">
    <location>
        <begin position="160"/>
        <end position="289"/>
    </location>
</feature>
<dbReference type="Proteomes" id="UP000224563">
    <property type="component" value="Unassembled WGS sequence"/>
</dbReference>
<dbReference type="PROSITE" id="PS51736">
    <property type="entry name" value="RECOMBINASES_3"/>
    <property type="match status" value="1"/>
</dbReference>
<organism evidence="4 5">
    <name type="scientific">Agathobacter ruminis</name>
    <dbReference type="NCBI Taxonomy" id="1712665"/>
    <lineage>
        <taxon>Bacteria</taxon>
        <taxon>Bacillati</taxon>
        <taxon>Bacillota</taxon>
        <taxon>Clostridia</taxon>
        <taxon>Lachnospirales</taxon>
        <taxon>Lachnospiraceae</taxon>
        <taxon>Agathobacter</taxon>
    </lineage>
</organism>
<evidence type="ECO:0000256" key="1">
    <source>
        <dbReference type="SAM" id="Coils"/>
    </source>
</evidence>
<sequence length="658" mass="75323">MKKCYIYTRVSTAAQIEGYSLDAQEESLKAYAEYRELEIVGNYCDAGKSGKNIKGRPAFRQMMTDIKSQKDDIAFVLVFKLSRFGRNAADILKSLQLLEDFGIDLVSVEEAIDSSTQGGRLTLAILSAVAEMERENITVQFMAGKMQKVLEGGWTGGAVPYGYKNVNHELVLVPPEAEVIRMIYELYQQENMSASAVAYELNKSNLVRISGKGEQKPFTYEFVSRVLDNPFYCGRVYYNRRTNKKDRDGKTIKQDEDNIIMAEGKHEIIVSPEVWDSVHAKRTKIAGRYKRVDDGGHVHLLSGIVKCPICGKGLTGMISRTKNLKGDGYYKPIYYYKCRYNTRQNGKTCPFDQSLNQEIIDGLVMKILQKLQTYREFQDALQAALGHQGNLEKTEKRLQDLRKELREAELTKDRLGEKLDGLNPLGKDYDRKYEETSDKLDSIYDRIGDLEMDVISTKKKLEALKQKADSTVQIMTFMENLPLMYEEMSEEERKEMFQAFVDDIELFSEDRTDGKIIKSISFKFPMVFDGKPLAKNTKPEDMVSFRLDCTDIDIELPGKGNIIMKKQADGSQKVIVRKGTYAAIKAYILEKHDVKVPTLYIAQIKRKYGLEIGKAYNKPEKNKNHVPKCTKEKELLIMEALKFYDLMEQDVEYREDAV</sequence>
<dbReference type="Pfam" id="PF07508">
    <property type="entry name" value="Recombinase"/>
    <property type="match status" value="1"/>
</dbReference>
<evidence type="ECO:0000313" key="5">
    <source>
        <dbReference type="Proteomes" id="UP000224563"/>
    </source>
</evidence>
<proteinExistence type="predicted"/>
<dbReference type="InterPro" id="IPR011109">
    <property type="entry name" value="DNA_bind_recombinase_dom"/>
</dbReference>
<keyword evidence="5" id="KW-1185">Reference proteome</keyword>
<evidence type="ECO:0000259" key="2">
    <source>
        <dbReference type="PROSITE" id="PS51736"/>
    </source>
</evidence>
<reference evidence="4 5" key="2">
    <citation type="submission" date="2017-10" db="EMBL/GenBank/DDBJ databases">
        <authorList>
            <person name="Banno H."/>
            <person name="Chua N.-H."/>
        </authorList>
    </citation>
    <scope>NUCLEOTIDE SEQUENCE [LARGE SCALE GENOMIC DNA]</scope>
    <source>
        <strain evidence="4 5">JK623</strain>
    </source>
</reference>
<dbReference type="PROSITE" id="PS51737">
    <property type="entry name" value="RECOMBINASE_DNA_BIND"/>
    <property type="match status" value="1"/>
</dbReference>
<dbReference type="InterPro" id="IPR025827">
    <property type="entry name" value="Zn_ribbon_recom_dom"/>
</dbReference>
<dbReference type="RefSeq" id="WP_099386440.1">
    <property type="nucleotide sequence ID" value="NZ_JANSWH010000072.1"/>
</dbReference>
<dbReference type="Gene3D" id="3.40.50.1390">
    <property type="entry name" value="Resolvase, N-terminal catalytic domain"/>
    <property type="match status" value="1"/>
</dbReference>
<evidence type="ECO:0000313" key="4">
    <source>
        <dbReference type="EMBL" id="PHU37149.1"/>
    </source>
</evidence>
<dbReference type="SUPFAM" id="SSF53041">
    <property type="entry name" value="Resolvase-like"/>
    <property type="match status" value="1"/>
</dbReference>